<gene>
    <name evidence="4" type="ORF">IRJ16_07595</name>
</gene>
<feature type="domain" description="Response regulatory" evidence="3">
    <location>
        <begin position="25"/>
        <end position="139"/>
    </location>
</feature>
<proteinExistence type="predicted"/>
<dbReference type="RefSeq" id="WP_194110958.1">
    <property type="nucleotide sequence ID" value="NZ_JADFFL010000003.1"/>
</dbReference>
<comment type="caution">
    <text evidence="4">The sequence shown here is derived from an EMBL/GenBank/DDBJ whole genome shotgun (WGS) entry which is preliminary data.</text>
</comment>
<reference evidence="4" key="1">
    <citation type="submission" date="2020-10" db="EMBL/GenBank/DDBJ databases">
        <title>Mucilaginibacter mali sp. nov., isolated from rhizosphere soil of apple orchard.</title>
        <authorList>
            <person name="Lee J.-S."/>
            <person name="Kim H.S."/>
            <person name="Kim J.-S."/>
        </authorList>
    </citation>
    <scope>NUCLEOTIDE SEQUENCE</scope>
    <source>
        <strain evidence="4">KCTC 22746</strain>
    </source>
</reference>
<evidence type="ECO:0000313" key="5">
    <source>
        <dbReference type="Proteomes" id="UP000622475"/>
    </source>
</evidence>
<dbReference type="Pfam" id="PF00072">
    <property type="entry name" value="Response_reg"/>
    <property type="match status" value="1"/>
</dbReference>
<dbReference type="EMBL" id="JADFFL010000003">
    <property type="protein sequence ID" value="MBE9661745.1"/>
    <property type="molecule type" value="Genomic_DNA"/>
</dbReference>
<evidence type="ECO:0000256" key="1">
    <source>
        <dbReference type="ARBA" id="ARBA00022553"/>
    </source>
</evidence>
<sequence>MIGTTDIYNTISQFYTTHLQPTNKRILVLDDNQDILEMVNEVLVYEDFEVHATTDSNDILGVAEEFDPHLVILDYRLNNANGGEICRQLKNTDQFKDTPVIIFSAYLNFAVDYDKYGCDAVLPKPFDLAQLIDTVNGLIVKF</sequence>
<dbReference type="PANTHER" id="PTHR44591">
    <property type="entry name" value="STRESS RESPONSE REGULATOR PROTEIN 1"/>
    <property type="match status" value="1"/>
</dbReference>
<dbReference type="SMART" id="SM00448">
    <property type="entry name" value="REC"/>
    <property type="match status" value="1"/>
</dbReference>
<dbReference type="AlphaFoldDB" id="A0A929PWV6"/>
<accession>A0A929PWV6</accession>
<evidence type="ECO:0000313" key="4">
    <source>
        <dbReference type="EMBL" id="MBE9661745.1"/>
    </source>
</evidence>
<dbReference type="Proteomes" id="UP000622475">
    <property type="component" value="Unassembled WGS sequence"/>
</dbReference>
<dbReference type="InterPro" id="IPR011006">
    <property type="entry name" value="CheY-like_superfamily"/>
</dbReference>
<dbReference type="GO" id="GO:0000160">
    <property type="term" value="P:phosphorelay signal transduction system"/>
    <property type="evidence" value="ECO:0007669"/>
    <property type="project" value="InterPro"/>
</dbReference>
<feature type="modified residue" description="4-aspartylphosphate" evidence="2">
    <location>
        <position position="74"/>
    </location>
</feature>
<protein>
    <submittedName>
        <fullName evidence="4">Response regulator</fullName>
    </submittedName>
</protein>
<dbReference type="PROSITE" id="PS50110">
    <property type="entry name" value="RESPONSE_REGULATORY"/>
    <property type="match status" value="1"/>
</dbReference>
<dbReference type="InterPro" id="IPR001789">
    <property type="entry name" value="Sig_transdc_resp-reg_receiver"/>
</dbReference>
<organism evidence="4 5">
    <name type="scientific">Mucilaginibacter myungsuensis</name>
    <dbReference type="NCBI Taxonomy" id="649104"/>
    <lineage>
        <taxon>Bacteria</taxon>
        <taxon>Pseudomonadati</taxon>
        <taxon>Bacteroidota</taxon>
        <taxon>Sphingobacteriia</taxon>
        <taxon>Sphingobacteriales</taxon>
        <taxon>Sphingobacteriaceae</taxon>
        <taxon>Mucilaginibacter</taxon>
    </lineage>
</organism>
<evidence type="ECO:0000256" key="2">
    <source>
        <dbReference type="PROSITE-ProRule" id="PRU00169"/>
    </source>
</evidence>
<dbReference type="PANTHER" id="PTHR44591:SF3">
    <property type="entry name" value="RESPONSE REGULATORY DOMAIN-CONTAINING PROTEIN"/>
    <property type="match status" value="1"/>
</dbReference>
<evidence type="ECO:0000259" key="3">
    <source>
        <dbReference type="PROSITE" id="PS50110"/>
    </source>
</evidence>
<keyword evidence="1 2" id="KW-0597">Phosphoprotein</keyword>
<dbReference type="SUPFAM" id="SSF52172">
    <property type="entry name" value="CheY-like"/>
    <property type="match status" value="1"/>
</dbReference>
<name>A0A929PWV6_9SPHI</name>
<keyword evidence="5" id="KW-1185">Reference proteome</keyword>
<dbReference type="InterPro" id="IPR050595">
    <property type="entry name" value="Bact_response_regulator"/>
</dbReference>
<dbReference type="Gene3D" id="3.40.50.2300">
    <property type="match status" value="1"/>
</dbReference>